<evidence type="ECO:0000313" key="5">
    <source>
        <dbReference type="EMBL" id="MDX6190114.1"/>
    </source>
</evidence>
<evidence type="ECO:0000256" key="3">
    <source>
        <dbReference type="ARBA" id="ARBA00022679"/>
    </source>
</evidence>
<dbReference type="PANTHER" id="PTHR43685">
    <property type="entry name" value="GLYCOSYLTRANSFERASE"/>
    <property type="match status" value="1"/>
</dbReference>
<dbReference type="Pfam" id="PF00535">
    <property type="entry name" value="Glycos_transf_2"/>
    <property type="match status" value="1"/>
</dbReference>
<dbReference type="PANTHER" id="PTHR43685:SF5">
    <property type="entry name" value="GLYCOSYLTRANSFERASE EPSE-RELATED"/>
    <property type="match status" value="1"/>
</dbReference>
<dbReference type="EC" id="2.4.-.-" evidence="5"/>
<evidence type="ECO:0000259" key="4">
    <source>
        <dbReference type="Pfam" id="PF00535"/>
    </source>
</evidence>
<keyword evidence="2 5" id="KW-0328">Glycosyltransferase</keyword>
<feature type="domain" description="Glycosyltransferase 2-like" evidence="4">
    <location>
        <begin position="9"/>
        <end position="142"/>
    </location>
</feature>
<evidence type="ECO:0000256" key="2">
    <source>
        <dbReference type="ARBA" id="ARBA00022676"/>
    </source>
</evidence>
<dbReference type="InterPro" id="IPR001173">
    <property type="entry name" value="Glyco_trans_2-like"/>
</dbReference>
<proteinExistence type="inferred from homology"/>
<sequence length="267" mass="31449">MSVYKNDNDSFFKEAIESVLQQTYLPSEIILVVDGEVNIGIDSLLLDYEKNKLFNIIRLPKNGGLANALNVGIQSSKYSLIARMDSDDICFSDRFEKQVEHLVKYNLDIVGGQIIEFGKDINDVVSARKVPLEHLEMIDFMKVRSPFSHPTILFQKNVFEKLNGYDIKTFPEDYDFFVRAYLNGFRFGNIDHDVLWFRLGEDRSKAIKRRWGVQYAKNEIKLYKKFLHMDFYNYVDFLKVIFLKIPLRVLPFPIYKYVYFNILRKNS</sequence>
<comment type="caution">
    <text evidence="5">The sequence shown here is derived from an EMBL/GenBank/DDBJ whole genome shotgun (WGS) entry which is preliminary data.</text>
</comment>
<dbReference type="Gene3D" id="3.90.550.10">
    <property type="entry name" value="Spore Coat Polysaccharide Biosynthesis Protein SpsA, Chain A"/>
    <property type="match status" value="1"/>
</dbReference>
<dbReference type="Proteomes" id="UP001273350">
    <property type="component" value="Unassembled WGS sequence"/>
</dbReference>
<keyword evidence="6" id="KW-1185">Reference proteome</keyword>
<reference evidence="5 6" key="1">
    <citation type="submission" date="2023-11" db="EMBL/GenBank/DDBJ databases">
        <title>Unpublished Manusciprt.</title>
        <authorList>
            <person name="Saticioglu I.B."/>
            <person name="Ay H."/>
            <person name="Ajmi N."/>
            <person name="Altun S."/>
            <person name="Duman M."/>
        </authorList>
    </citation>
    <scope>NUCLEOTIDE SEQUENCE [LARGE SCALE GENOMIC DNA]</scope>
    <source>
        <strain evidence="5 6">Fl-318</strain>
    </source>
</reference>
<dbReference type="SUPFAM" id="SSF53448">
    <property type="entry name" value="Nucleotide-diphospho-sugar transferases"/>
    <property type="match status" value="1"/>
</dbReference>
<evidence type="ECO:0000256" key="1">
    <source>
        <dbReference type="ARBA" id="ARBA00006739"/>
    </source>
</evidence>
<name>A0ABU4RC18_9FLAO</name>
<comment type="similarity">
    <text evidence="1">Belongs to the glycosyltransferase 2 family.</text>
</comment>
<dbReference type="InterPro" id="IPR050834">
    <property type="entry name" value="Glycosyltransf_2"/>
</dbReference>
<dbReference type="InterPro" id="IPR029044">
    <property type="entry name" value="Nucleotide-diphossugar_trans"/>
</dbReference>
<gene>
    <name evidence="5" type="ORF">SGQ83_12205</name>
</gene>
<dbReference type="EMBL" id="JAWXVI010000006">
    <property type="protein sequence ID" value="MDX6190114.1"/>
    <property type="molecule type" value="Genomic_DNA"/>
</dbReference>
<protein>
    <submittedName>
        <fullName evidence="5">Glycosyltransferase</fullName>
        <ecNumber evidence="5">2.4.-.-</ecNumber>
    </submittedName>
</protein>
<organism evidence="5 6">
    <name type="scientific">Flavobacterium cupriresistens</name>
    <dbReference type="NCBI Taxonomy" id="2893885"/>
    <lineage>
        <taxon>Bacteria</taxon>
        <taxon>Pseudomonadati</taxon>
        <taxon>Bacteroidota</taxon>
        <taxon>Flavobacteriia</taxon>
        <taxon>Flavobacteriales</taxon>
        <taxon>Flavobacteriaceae</taxon>
        <taxon>Flavobacterium</taxon>
    </lineage>
</organism>
<evidence type="ECO:0000313" key="6">
    <source>
        <dbReference type="Proteomes" id="UP001273350"/>
    </source>
</evidence>
<accession>A0ABU4RC18</accession>
<keyword evidence="3 5" id="KW-0808">Transferase</keyword>
<dbReference type="GO" id="GO:0016757">
    <property type="term" value="F:glycosyltransferase activity"/>
    <property type="evidence" value="ECO:0007669"/>
    <property type="project" value="UniProtKB-KW"/>
</dbReference>